<feature type="transmembrane region" description="Helical" evidence="6">
    <location>
        <begin position="209"/>
        <end position="233"/>
    </location>
</feature>
<evidence type="ECO:0000256" key="2">
    <source>
        <dbReference type="ARBA" id="ARBA00009074"/>
    </source>
</evidence>
<dbReference type="Pfam" id="PF05055">
    <property type="entry name" value="DUF677"/>
    <property type="match status" value="1"/>
</dbReference>
<comment type="caution">
    <text evidence="7">The sequence shown here is derived from an EMBL/GenBank/DDBJ whole genome shotgun (WGS) entry which is preliminary data.</text>
</comment>
<dbReference type="InterPro" id="IPR007749">
    <property type="entry name" value="DUF677"/>
</dbReference>
<dbReference type="PANTHER" id="PTHR31113">
    <property type="entry name" value="UPF0496 PROTEIN 3-RELATED"/>
    <property type="match status" value="1"/>
</dbReference>
<proteinExistence type="inferred from homology"/>
<evidence type="ECO:0000256" key="6">
    <source>
        <dbReference type="SAM" id="Phobius"/>
    </source>
</evidence>
<sequence length="363" mass="40980">MGGLCCKTRRSGSQLTAQLRSYEVACKRDPILKSFDATLHERTNHVISSLATSVEIQSLGSFKKVTTCLLETNQDIAEVLLECKEDILDSPELFDLVEEYFKSSVKTMDFCTALEICLDRAKNSQLIIELAIKQFEEEVQRQDGAVENKFVKTLDGLQQFKAAGDPFTPQFFDIYESVRKQQESMFKKLISRMKKLDKKLKSVQTWRRVSNVLFVSASVSVLIFSVLAAAVAAPPAVTALAAAMPVPIGSVGNWCNTLWDRYEIALKEERGIVKLIRARTYFRINDMENVRVLVTKLQGDFETLLHAPDIFLDVKVVIDVIKRKMAVFMKSIEDLSEHAGKCRADIIEARTAILNRIRNDADQ</sequence>
<evidence type="ECO:0000256" key="1">
    <source>
        <dbReference type="ARBA" id="ARBA00004370"/>
    </source>
</evidence>
<evidence type="ECO:0000313" key="8">
    <source>
        <dbReference type="Proteomes" id="UP001151529"/>
    </source>
</evidence>
<organism evidence="7 8">
    <name type="scientific">Salix viminalis</name>
    <name type="common">Common osier</name>
    <name type="synonym">Basket willow</name>
    <dbReference type="NCBI Taxonomy" id="40686"/>
    <lineage>
        <taxon>Eukaryota</taxon>
        <taxon>Viridiplantae</taxon>
        <taxon>Streptophyta</taxon>
        <taxon>Embryophyta</taxon>
        <taxon>Tracheophyta</taxon>
        <taxon>Spermatophyta</taxon>
        <taxon>Magnoliopsida</taxon>
        <taxon>eudicotyledons</taxon>
        <taxon>Gunneridae</taxon>
        <taxon>Pentapetalae</taxon>
        <taxon>rosids</taxon>
        <taxon>fabids</taxon>
        <taxon>Malpighiales</taxon>
        <taxon>Salicaceae</taxon>
        <taxon>Saliceae</taxon>
        <taxon>Salix</taxon>
    </lineage>
</organism>
<accession>A0A9Q0NZ60</accession>
<dbReference type="PANTHER" id="PTHR31113:SF32">
    <property type="entry name" value="UPF0496 PLANT-LIKE PROTEIN"/>
    <property type="match status" value="1"/>
</dbReference>
<dbReference type="GO" id="GO:0016020">
    <property type="term" value="C:membrane"/>
    <property type="evidence" value="ECO:0007669"/>
    <property type="project" value="UniProtKB-SubCell"/>
</dbReference>
<dbReference type="EMBL" id="JAPFFL010000014">
    <property type="protein sequence ID" value="KAJ6678551.1"/>
    <property type="molecule type" value="Genomic_DNA"/>
</dbReference>
<gene>
    <name evidence="7" type="ORF">OIU85_009066</name>
</gene>
<dbReference type="Proteomes" id="UP001151529">
    <property type="component" value="Chromosome 7"/>
</dbReference>
<keyword evidence="5 6" id="KW-0472">Membrane</keyword>
<reference evidence="7" key="2">
    <citation type="journal article" date="2023" name="Int. J. Mol. Sci.">
        <title>De Novo Assembly and Annotation of 11 Diverse Shrub Willow (Salix) Genomes Reveals Novel Gene Organization in Sex-Linked Regions.</title>
        <authorList>
            <person name="Hyden B."/>
            <person name="Feng K."/>
            <person name="Yates T.B."/>
            <person name="Jawdy S."/>
            <person name="Cereghino C."/>
            <person name="Smart L.B."/>
            <person name="Muchero W."/>
        </authorList>
    </citation>
    <scope>NUCLEOTIDE SEQUENCE [LARGE SCALE GENOMIC DNA]</scope>
    <source>
        <tissue evidence="7">Shoot tip</tissue>
    </source>
</reference>
<dbReference type="AlphaFoldDB" id="A0A9Q0NZ60"/>
<evidence type="ECO:0000256" key="4">
    <source>
        <dbReference type="ARBA" id="ARBA00022989"/>
    </source>
</evidence>
<comment type="similarity">
    <text evidence="2">Belongs to the UPF0496 family.</text>
</comment>
<keyword evidence="3 6" id="KW-0812">Transmembrane</keyword>
<protein>
    <submittedName>
        <fullName evidence="7">TRANSMEMBRANE PROTEIN</fullName>
    </submittedName>
</protein>
<reference evidence="7" key="1">
    <citation type="submission" date="2022-11" db="EMBL/GenBank/DDBJ databases">
        <authorList>
            <person name="Hyden B.L."/>
            <person name="Feng K."/>
            <person name="Yates T."/>
            <person name="Jawdy S."/>
            <person name="Smart L.B."/>
            <person name="Muchero W."/>
        </authorList>
    </citation>
    <scope>NUCLEOTIDE SEQUENCE</scope>
    <source>
        <tissue evidence="7">Shoot tip</tissue>
    </source>
</reference>
<evidence type="ECO:0000313" key="7">
    <source>
        <dbReference type="EMBL" id="KAJ6678551.1"/>
    </source>
</evidence>
<keyword evidence="4 6" id="KW-1133">Transmembrane helix</keyword>
<dbReference type="OrthoDB" id="10346175at2759"/>
<keyword evidence="8" id="KW-1185">Reference proteome</keyword>
<comment type="subcellular location">
    <subcellularLocation>
        <location evidence="1">Membrane</location>
    </subcellularLocation>
</comment>
<name>A0A9Q0NZ60_SALVM</name>
<evidence type="ECO:0000256" key="5">
    <source>
        <dbReference type="ARBA" id="ARBA00023136"/>
    </source>
</evidence>
<evidence type="ECO:0000256" key="3">
    <source>
        <dbReference type="ARBA" id="ARBA00022692"/>
    </source>
</evidence>